<dbReference type="SUPFAM" id="SSF52540">
    <property type="entry name" value="P-loop containing nucleoside triphosphate hydrolases"/>
    <property type="match status" value="1"/>
</dbReference>
<reference evidence="8 9" key="2">
    <citation type="submission" date="2018-11" db="EMBL/GenBank/DDBJ databases">
        <authorList>
            <consortium name="Pathogen Informatics"/>
        </authorList>
    </citation>
    <scope>NUCLEOTIDE SEQUENCE [LARGE SCALE GENOMIC DNA]</scope>
    <source>
        <strain evidence="8 9">Egypt</strain>
    </source>
</reference>
<keyword evidence="4 6" id="KW-0505">Motor protein</keyword>
<dbReference type="GO" id="GO:0000146">
    <property type="term" value="F:microfilament motor activity"/>
    <property type="evidence" value="ECO:0007669"/>
    <property type="project" value="TreeGrafter"/>
</dbReference>
<dbReference type="PANTHER" id="PTHR13140">
    <property type="entry name" value="MYOSIN"/>
    <property type="match status" value="1"/>
</dbReference>
<evidence type="ECO:0000256" key="1">
    <source>
        <dbReference type="ARBA" id="ARBA00022741"/>
    </source>
</evidence>
<accession>A0A183ACM3</accession>
<name>A0A183ACM3_9TREM</name>
<reference evidence="10" key="1">
    <citation type="submission" date="2016-06" db="UniProtKB">
        <authorList>
            <consortium name="WormBaseParasite"/>
        </authorList>
    </citation>
    <scope>IDENTIFICATION</scope>
</reference>
<evidence type="ECO:0000256" key="2">
    <source>
        <dbReference type="ARBA" id="ARBA00022840"/>
    </source>
</evidence>
<evidence type="ECO:0000256" key="4">
    <source>
        <dbReference type="ARBA" id="ARBA00023175"/>
    </source>
</evidence>
<dbReference type="PROSITE" id="PS51456">
    <property type="entry name" value="MYOSIN_MOTOR"/>
    <property type="match status" value="1"/>
</dbReference>
<dbReference type="WBParaSite" id="ECPE_0000472001-mRNA-1">
    <property type="protein sequence ID" value="ECPE_0000472001-mRNA-1"/>
    <property type="gene ID" value="ECPE_0000472001"/>
</dbReference>
<dbReference type="Pfam" id="PF00063">
    <property type="entry name" value="Myosin_head"/>
    <property type="match status" value="1"/>
</dbReference>
<dbReference type="InterPro" id="IPR001609">
    <property type="entry name" value="Myosin_head_motor_dom-like"/>
</dbReference>
<dbReference type="GO" id="GO:0016020">
    <property type="term" value="C:membrane"/>
    <property type="evidence" value="ECO:0007669"/>
    <property type="project" value="TreeGrafter"/>
</dbReference>
<evidence type="ECO:0000313" key="8">
    <source>
        <dbReference type="EMBL" id="VDP73442.1"/>
    </source>
</evidence>
<evidence type="ECO:0000256" key="6">
    <source>
        <dbReference type="PROSITE-ProRule" id="PRU00782"/>
    </source>
</evidence>
<comment type="similarity">
    <text evidence="6">Belongs to the TRAFAC class myosin-kinesin ATPase superfamily. Myosin family.</text>
</comment>
<keyword evidence="5 6" id="KW-0009">Actin-binding</keyword>
<dbReference type="InterPro" id="IPR027417">
    <property type="entry name" value="P-loop_NTPase"/>
</dbReference>
<keyword evidence="1 6" id="KW-0547">Nucleotide-binding</keyword>
<feature type="domain" description="Myosin motor" evidence="7">
    <location>
        <begin position="128"/>
        <end position="356"/>
    </location>
</feature>
<dbReference type="OrthoDB" id="2914378at2759"/>
<evidence type="ECO:0000256" key="3">
    <source>
        <dbReference type="ARBA" id="ARBA00023123"/>
    </source>
</evidence>
<evidence type="ECO:0000259" key="7">
    <source>
        <dbReference type="PROSITE" id="PS51456"/>
    </source>
</evidence>
<dbReference type="GO" id="GO:0005524">
    <property type="term" value="F:ATP binding"/>
    <property type="evidence" value="ECO:0007669"/>
    <property type="project" value="UniProtKB-UniRule"/>
</dbReference>
<proteinExistence type="inferred from homology"/>
<keyword evidence="2 6" id="KW-0067">ATP-binding</keyword>
<evidence type="ECO:0000256" key="5">
    <source>
        <dbReference type="ARBA" id="ARBA00023203"/>
    </source>
</evidence>
<gene>
    <name evidence="8" type="ORF">ECPE_LOCUS4708</name>
</gene>
<evidence type="ECO:0000313" key="10">
    <source>
        <dbReference type="WBParaSite" id="ECPE_0000472001-mRNA-1"/>
    </source>
</evidence>
<sequence>MYLRYGPVLSSVQPVTVHLFSLKQVSLELSDKASHLPDSSSSPVKMPSVCVSSLNGIHTSTDVNGDSSSISETDVNIPVWLNVPDGYKAATLLSTQPNNRCRLLLLPERQEMEADLGDVERANPPSFDRVEDVADLRFPNELSVTHTLIQRFGSGQVCTNASGSCLLSINPMTPLNIYSEAVMNLFTGCRNLRDMPPHVFSVAQLVLARLNRSYLKTHHRRNGSDRAVVSGPVRQAICLSGRSGSGKTRVTLDVLSFLLYQSNRVVAHWTSKSETERLRALFCMLDAFTCSRVLLNTNANRALRLFSVEYGSLAPRDRDDPGLFICGLTTRLVMFERFRVTERPEGEPNFPIFYYF</sequence>
<organism evidence="10">
    <name type="scientific">Echinostoma caproni</name>
    <dbReference type="NCBI Taxonomy" id="27848"/>
    <lineage>
        <taxon>Eukaryota</taxon>
        <taxon>Metazoa</taxon>
        <taxon>Spiralia</taxon>
        <taxon>Lophotrochozoa</taxon>
        <taxon>Platyhelminthes</taxon>
        <taxon>Trematoda</taxon>
        <taxon>Digenea</taxon>
        <taxon>Plagiorchiida</taxon>
        <taxon>Echinostomata</taxon>
        <taxon>Echinostomatoidea</taxon>
        <taxon>Echinostomatidae</taxon>
        <taxon>Echinostoma</taxon>
    </lineage>
</organism>
<dbReference type="InterPro" id="IPR036961">
    <property type="entry name" value="Kinesin_motor_dom_sf"/>
</dbReference>
<dbReference type="GO" id="GO:0007015">
    <property type="term" value="P:actin filament organization"/>
    <property type="evidence" value="ECO:0007669"/>
    <property type="project" value="TreeGrafter"/>
</dbReference>
<feature type="binding site" evidence="6">
    <location>
        <begin position="241"/>
        <end position="248"/>
    </location>
    <ligand>
        <name>ATP</name>
        <dbReference type="ChEBI" id="CHEBI:30616"/>
    </ligand>
</feature>
<dbReference type="Proteomes" id="UP000272942">
    <property type="component" value="Unassembled WGS sequence"/>
</dbReference>
<keyword evidence="9" id="KW-1185">Reference proteome</keyword>
<evidence type="ECO:0000313" key="9">
    <source>
        <dbReference type="Proteomes" id="UP000272942"/>
    </source>
</evidence>
<keyword evidence="3 6" id="KW-0518">Myosin</keyword>
<dbReference type="GO" id="GO:0016459">
    <property type="term" value="C:myosin complex"/>
    <property type="evidence" value="ECO:0007669"/>
    <property type="project" value="UniProtKB-KW"/>
</dbReference>
<dbReference type="AlphaFoldDB" id="A0A183ACM3"/>
<dbReference type="GO" id="GO:0051015">
    <property type="term" value="F:actin filament binding"/>
    <property type="evidence" value="ECO:0007669"/>
    <property type="project" value="TreeGrafter"/>
</dbReference>
<dbReference type="PANTHER" id="PTHR13140:SF706">
    <property type="entry name" value="DILUTE CLASS UNCONVENTIONAL MYOSIN, ISOFORM C"/>
    <property type="match status" value="1"/>
</dbReference>
<dbReference type="EMBL" id="UZAN01041571">
    <property type="protein sequence ID" value="VDP73442.1"/>
    <property type="molecule type" value="Genomic_DNA"/>
</dbReference>
<protein>
    <submittedName>
        <fullName evidence="10">Myosin motor domain-containing protein</fullName>
    </submittedName>
</protein>
<comment type="caution">
    <text evidence="6">Lacks conserved residue(s) required for the propagation of feature annotation.</text>
</comment>
<dbReference type="GO" id="GO:0005737">
    <property type="term" value="C:cytoplasm"/>
    <property type="evidence" value="ECO:0007669"/>
    <property type="project" value="TreeGrafter"/>
</dbReference>
<dbReference type="Gene3D" id="3.40.850.10">
    <property type="entry name" value="Kinesin motor domain"/>
    <property type="match status" value="1"/>
</dbReference>